<accession>A0A6S7KBI7</accession>
<feature type="domain" description="Helitron helicase-like" evidence="1">
    <location>
        <begin position="359"/>
        <end position="528"/>
    </location>
</feature>
<sequence length="538" mass="61419">MEKHMSLDENQKTVVLNKENEKCLEKISQLQDIEACITVFQKKIKAGPFHICCVCNRTLYKKSVLILQKEKYPCQDCFVIQPSFDCKEYICKTCHSKLIKGQQPCQAVINNLFVDETPVELATLEKLEQILIAQRIVFEKIVVMPKGQQRKIKGAICNVPVECSQMCNVLPRPPDRSGIILLKLKRKFQFRGHVYFQAVRPQIVINALNWLVANNPLYKNIQINCAIISSDLTNLNCPATDQENTDEPSQSQTQTNAIKKVIDDEPEEHDDPLNEHRSAASETCLQSILPNYPVSVENTDCDNSTGREVFNIAPGEGKHPVSMMTDKLCEELSFPVLFPKGRFGYTAERDMKLSPIKYFNARLLHYSGKFATNPEYLFYAQFIMGQKKISDSINIALKKVHGQSVTASQVKSNSQAFQNLLLQDQAYLFLRQIPGSPPYWQKFMYEVVAMVKQLGIPTWFMTLSCADLRWPELFQIIAKTKGNDLTDEEVEALSYHERCSMLNLSPVIVAKHFQYRVETLFRDVLLTNTNPIGIVNFK</sequence>
<evidence type="ECO:0000313" key="4">
    <source>
        <dbReference type="Proteomes" id="UP001152795"/>
    </source>
</evidence>
<evidence type="ECO:0000313" key="3">
    <source>
        <dbReference type="EMBL" id="CAB4017808.1"/>
    </source>
</evidence>
<proteinExistence type="predicted"/>
<dbReference type="Pfam" id="PF14214">
    <property type="entry name" value="Helitron_like_N"/>
    <property type="match status" value="1"/>
</dbReference>
<dbReference type="InterPro" id="IPR025476">
    <property type="entry name" value="Helitron_helicase-like"/>
</dbReference>
<dbReference type="AlphaFoldDB" id="A0A6S7KBI7"/>
<gene>
    <name evidence="3" type="ORF">PACLA_8A046895</name>
</gene>
<dbReference type="EMBL" id="CACRXK020009714">
    <property type="protein sequence ID" value="CAB4017808.1"/>
    <property type="molecule type" value="Genomic_DNA"/>
</dbReference>
<reference evidence="3" key="1">
    <citation type="submission" date="2020-04" db="EMBL/GenBank/DDBJ databases">
        <authorList>
            <person name="Alioto T."/>
            <person name="Alioto T."/>
            <person name="Gomez Garrido J."/>
        </authorList>
    </citation>
    <scope>NUCLEOTIDE SEQUENCE</scope>
    <source>
        <strain evidence="3">A484AB</strain>
    </source>
</reference>
<dbReference type="InterPro" id="IPR046700">
    <property type="entry name" value="DUF6570"/>
</dbReference>
<evidence type="ECO:0000259" key="2">
    <source>
        <dbReference type="Pfam" id="PF20209"/>
    </source>
</evidence>
<name>A0A6S7KBI7_PARCT</name>
<organism evidence="3 4">
    <name type="scientific">Paramuricea clavata</name>
    <name type="common">Red gorgonian</name>
    <name type="synonym">Violescent sea-whip</name>
    <dbReference type="NCBI Taxonomy" id="317549"/>
    <lineage>
        <taxon>Eukaryota</taxon>
        <taxon>Metazoa</taxon>
        <taxon>Cnidaria</taxon>
        <taxon>Anthozoa</taxon>
        <taxon>Octocorallia</taxon>
        <taxon>Malacalcyonacea</taxon>
        <taxon>Plexauridae</taxon>
        <taxon>Paramuricea</taxon>
    </lineage>
</organism>
<protein>
    <submittedName>
        <fullName evidence="3">Uncharacterized protein</fullName>
    </submittedName>
</protein>
<dbReference type="Proteomes" id="UP001152795">
    <property type="component" value="Unassembled WGS sequence"/>
</dbReference>
<keyword evidence="4" id="KW-1185">Reference proteome</keyword>
<comment type="caution">
    <text evidence="3">The sequence shown here is derived from an EMBL/GenBank/DDBJ whole genome shotgun (WGS) entry which is preliminary data.</text>
</comment>
<evidence type="ECO:0000259" key="1">
    <source>
        <dbReference type="Pfam" id="PF14214"/>
    </source>
</evidence>
<feature type="domain" description="DUF6570" evidence="2">
    <location>
        <begin position="100"/>
        <end position="226"/>
    </location>
</feature>
<dbReference type="Pfam" id="PF20209">
    <property type="entry name" value="DUF6570"/>
    <property type="match status" value="1"/>
</dbReference>
<dbReference type="OrthoDB" id="8123539at2759"/>